<evidence type="ECO:0000256" key="3">
    <source>
        <dbReference type="ARBA" id="ARBA00023159"/>
    </source>
</evidence>
<organism evidence="7 8">
    <name type="scientific">Bacillus benzoevorans</name>
    <dbReference type="NCBI Taxonomy" id="1456"/>
    <lineage>
        <taxon>Bacteria</taxon>
        <taxon>Bacillati</taxon>
        <taxon>Bacillota</taxon>
        <taxon>Bacilli</taxon>
        <taxon>Bacillales</taxon>
        <taxon>Bacillaceae</taxon>
        <taxon>Bacillus</taxon>
    </lineage>
</organism>
<dbReference type="Pfam" id="PF13545">
    <property type="entry name" value="HTH_Crp_2"/>
    <property type="match status" value="1"/>
</dbReference>
<dbReference type="Pfam" id="PF00027">
    <property type="entry name" value="cNMP_binding"/>
    <property type="match status" value="1"/>
</dbReference>
<feature type="domain" description="HTH crp-type" evidence="6">
    <location>
        <begin position="150"/>
        <end position="223"/>
    </location>
</feature>
<dbReference type="InterPro" id="IPR036390">
    <property type="entry name" value="WH_DNA-bd_sf"/>
</dbReference>
<dbReference type="PROSITE" id="PS00042">
    <property type="entry name" value="HTH_CRP_1"/>
    <property type="match status" value="1"/>
</dbReference>
<dbReference type="Gene3D" id="1.10.10.10">
    <property type="entry name" value="Winged helix-like DNA-binding domain superfamily/Winged helix DNA-binding domain"/>
    <property type="match status" value="1"/>
</dbReference>
<evidence type="ECO:0000259" key="5">
    <source>
        <dbReference type="PROSITE" id="PS50042"/>
    </source>
</evidence>
<gene>
    <name evidence="7" type="ORF">HNR53_002733</name>
</gene>
<keyword evidence="2" id="KW-0238">DNA-binding</keyword>
<dbReference type="PANTHER" id="PTHR24567:SF74">
    <property type="entry name" value="HTH-TYPE TRANSCRIPTIONAL REGULATOR ARCR"/>
    <property type="match status" value="1"/>
</dbReference>
<dbReference type="InterPro" id="IPR000595">
    <property type="entry name" value="cNMP-bd_dom"/>
</dbReference>
<dbReference type="GO" id="GO:0003700">
    <property type="term" value="F:DNA-binding transcription factor activity"/>
    <property type="evidence" value="ECO:0007669"/>
    <property type="project" value="InterPro"/>
</dbReference>
<name>A0A7X0LVX3_9BACI</name>
<evidence type="ECO:0000313" key="7">
    <source>
        <dbReference type="EMBL" id="MBB6446083.1"/>
    </source>
</evidence>
<feature type="domain" description="Cyclic nucleotide-binding" evidence="5">
    <location>
        <begin position="15"/>
        <end position="119"/>
    </location>
</feature>
<dbReference type="PROSITE" id="PS50042">
    <property type="entry name" value="CNMP_BINDING_3"/>
    <property type="match status" value="1"/>
</dbReference>
<dbReference type="InterPro" id="IPR018335">
    <property type="entry name" value="Tscrpt_reg_HTH_Crp-type_CS"/>
</dbReference>
<dbReference type="InterPro" id="IPR036388">
    <property type="entry name" value="WH-like_DNA-bd_sf"/>
</dbReference>
<dbReference type="InterPro" id="IPR014710">
    <property type="entry name" value="RmlC-like_jellyroll"/>
</dbReference>
<dbReference type="GO" id="GO:0003677">
    <property type="term" value="F:DNA binding"/>
    <property type="evidence" value="ECO:0007669"/>
    <property type="project" value="UniProtKB-KW"/>
</dbReference>
<dbReference type="RefSeq" id="WP_184526765.1">
    <property type="nucleotide sequence ID" value="NZ_JACHGK010000009.1"/>
</dbReference>
<keyword evidence="8" id="KW-1185">Reference proteome</keyword>
<dbReference type="SMART" id="SM00419">
    <property type="entry name" value="HTH_CRP"/>
    <property type="match status" value="1"/>
</dbReference>
<accession>A0A7X0LVX3</accession>
<keyword evidence="1" id="KW-0805">Transcription regulation</keyword>
<dbReference type="InterPro" id="IPR012318">
    <property type="entry name" value="HTH_CRP"/>
</dbReference>
<evidence type="ECO:0000256" key="1">
    <source>
        <dbReference type="ARBA" id="ARBA00023015"/>
    </source>
</evidence>
<evidence type="ECO:0000313" key="8">
    <source>
        <dbReference type="Proteomes" id="UP000531594"/>
    </source>
</evidence>
<keyword evidence="3" id="KW-0010">Activator</keyword>
<dbReference type="InterPro" id="IPR018490">
    <property type="entry name" value="cNMP-bd_dom_sf"/>
</dbReference>
<keyword evidence="4" id="KW-0804">Transcription</keyword>
<dbReference type="Proteomes" id="UP000531594">
    <property type="component" value="Unassembled WGS sequence"/>
</dbReference>
<dbReference type="PANTHER" id="PTHR24567">
    <property type="entry name" value="CRP FAMILY TRANSCRIPTIONAL REGULATORY PROTEIN"/>
    <property type="match status" value="1"/>
</dbReference>
<dbReference type="GO" id="GO:0005829">
    <property type="term" value="C:cytosol"/>
    <property type="evidence" value="ECO:0007669"/>
    <property type="project" value="TreeGrafter"/>
</dbReference>
<dbReference type="PROSITE" id="PS51063">
    <property type="entry name" value="HTH_CRP_2"/>
    <property type="match status" value="1"/>
</dbReference>
<evidence type="ECO:0000256" key="4">
    <source>
        <dbReference type="ARBA" id="ARBA00023163"/>
    </source>
</evidence>
<reference evidence="7 8" key="1">
    <citation type="submission" date="2020-08" db="EMBL/GenBank/DDBJ databases">
        <title>Genomic Encyclopedia of Type Strains, Phase IV (KMG-IV): sequencing the most valuable type-strain genomes for metagenomic binning, comparative biology and taxonomic classification.</title>
        <authorList>
            <person name="Goeker M."/>
        </authorList>
    </citation>
    <scope>NUCLEOTIDE SEQUENCE [LARGE SCALE GENOMIC DNA]</scope>
    <source>
        <strain evidence="7 8">DSM 5391</strain>
    </source>
</reference>
<dbReference type="SMART" id="SM00100">
    <property type="entry name" value="cNMP"/>
    <property type="match status" value="1"/>
</dbReference>
<protein>
    <submittedName>
        <fullName evidence="7">CRP/FNR family transcriptional regulator</fullName>
    </submittedName>
</protein>
<dbReference type="CDD" id="cd00038">
    <property type="entry name" value="CAP_ED"/>
    <property type="match status" value="1"/>
</dbReference>
<evidence type="ECO:0000259" key="6">
    <source>
        <dbReference type="PROSITE" id="PS51063"/>
    </source>
</evidence>
<dbReference type="SUPFAM" id="SSF51206">
    <property type="entry name" value="cAMP-binding domain-like"/>
    <property type="match status" value="1"/>
</dbReference>
<dbReference type="AlphaFoldDB" id="A0A7X0LVX3"/>
<dbReference type="EMBL" id="JACHGK010000009">
    <property type="protein sequence ID" value="MBB6446083.1"/>
    <property type="molecule type" value="Genomic_DNA"/>
</dbReference>
<dbReference type="InterPro" id="IPR050397">
    <property type="entry name" value="Env_Response_Regulators"/>
</dbReference>
<dbReference type="Gene3D" id="2.60.120.10">
    <property type="entry name" value="Jelly Rolls"/>
    <property type="match status" value="1"/>
</dbReference>
<dbReference type="SUPFAM" id="SSF46785">
    <property type="entry name" value="Winged helix' DNA-binding domain"/>
    <property type="match status" value="1"/>
</dbReference>
<sequence length="230" mass="26458">MRMATIEQELKTVSIFNELEDEEIFRIDEIAQTRFYKEKMYVFMQGDPLDRLFFIQSGKVKIYKGDGSGREQIVSILDAGAMFPHAGFFQKGQVCPATAEVLEDAELIVIPISDFEKVLLSNPALCIKLFKVLGELIVDLQNRLEEQILHDTYERVVMLLLRLCKTNGVKHHDIYKITTHLTNRELASMIGTSRETFSRTVNDLKKKGCVAFDEKGYLMIDREVLKEMIL</sequence>
<comment type="caution">
    <text evidence="7">The sequence shown here is derived from an EMBL/GenBank/DDBJ whole genome shotgun (WGS) entry which is preliminary data.</text>
</comment>
<proteinExistence type="predicted"/>
<evidence type="ECO:0000256" key="2">
    <source>
        <dbReference type="ARBA" id="ARBA00023125"/>
    </source>
</evidence>